<evidence type="ECO:0000313" key="2">
    <source>
        <dbReference type="Proteomes" id="UP001320272"/>
    </source>
</evidence>
<comment type="caution">
    <text evidence="1">The sequence shown here is derived from an EMBL/GenBank/DDBJ whole genome shotgun (WGS) entry which is preliminary data.</text>
</comment>
<proteinExistence type="predicted"/>
<keyword evidence="2" id="KW-1185">Reference proteome</keyword>
<dbReference type="Pfam" id="PF03382">
    <property type="entry name" value="DUF285"/>
    <property type="match status" value="1"/>
</dbReference>
<dbReference type="InterPro" id="IPR005046">
    <property type="entry name" value="DUF285"/>
</dbReference>
<dbReference type="Proteomes" id="UP001320272">
    <property type="component" value="Unassembled WGS sequence"/>
</dbReference>
<accession>A0ABS9AW96</accession>
<organism evidence="1 2">
    <name type="scientific">Billgrantia aerodenitrificans</name>
    <dbReference type="NCBI Taxonomy" id="2733483"/>
    <lineage>
        <taxon>Bacteria</taxon>
        <taxon>Pseudomonadati</taxon>
        <taxon>Pseudomonadota</taxon>
        <taxon>Gammaproteobacteria</taxon>
        <taxon>Oceanospirillales</taxon>
        <taxon>Halomonadaceae</taxon>
        <taxon>Billgrantia</taxon>
    </lineage>
</organism>
<protein>
    <submittedName>
        <fullName evidence="1">DUF285 domain-containing protein</fullName>
    </submittedName>
</protein>
<dbReference type="InterPro" id="IPR011889">
    <property type="entry name" value="Liste_lipo_26"/>
</dbReference>
<reference evidence="1 2" key="1">
    <citation type="journal article" date="2021" name="Front. Microbiol.">
        <title>Aerobic Denitrification and Heterotrophic Sulfur Oxidation in the Genus Halomonas Revealed by Six Novel Species Characterizations and Genome-Based Analysis.</title>
        <authorList>
            <person name="Wang L."/>
            <person name="Shao Z."/>
        </authorList>
    </citation>
    <scope>NUCLEOTIDE SEQUENCE [LARGE SCALE GENOMIC DNA]</scope>
    <source>
        <strain evidence="1 2">MCCC 1A11058</strain>
    </source>
</reference>
<dbReference type="EMBL" id="JABFTV010000010">
    <property type="protein sequence ID" value="MCE8026074.1"/>
    <property type="molecule type" value="Genomic_DNA"/>
</dbReference>
<name>A0ABS9AW96_9GAMM</name>
<dbReference type="NCBIfam" id="TIGR02167">
    <property type="entry name" value="Liste_lipo_26"/>
    <property type="match status" value="2"/>
</dbReference>
<evidence type="ECO:0000313" key="1">
    <source>
        <dbReference type="EMBL" id="MCE8026074.1"/>
    </source>
</evidence>
<gene>
    <name evidence="1" type="ORF">HOP59_18275</name>
</gene>
<sequence>MLIVDRTMLNVAIRNNNYTINHNDINYTLGYSEHNVFTGQVTDMSELFRGRIFENGGPDIGYWDTSNVTNMRDMFSGTFNQDISGWDVSNVENMELMFNGSIFFNQDISGWDTSNVRSMTGMFSNARTFNQYLSGWCVSLISSEPNSFSSTTLSWEKNDRMPVWGTCPRGEDQL</sequence>